<evidence type="ECO:0000313" key="16">
    <source>
        <dbReference type="Proteomes" id="UP000824988"/>
    </source>
</evidence>
<dbReference type="InterPro" id="IPR001789">
    <property type="entry name" value="Sig_transdc_resp-reg_receiver"/>
</dbReference>
<dbReference type="Pfam" id="PF00512">
    <property type="entry name" value="HisKA"/>
    <property type="match status" value="1"/>
</dbReference>
<dbReference type="InterPro" id="IPR005467">
    <property type="entry name" value="His_kinase_dom"/>
</dbReference>
<evidence type="ECO:0000256" key="2">
    <source>
        <dbReference type="ARBA" id="ARBA00004370"/>
    </source>
</evidence>
<dbReference type="GO" id="GO:0005524">
    <property type="term" value="F:ATP binding"/>
    <property type="evidence" value="ECO:0007669"/>
    <property type="project" value="UniProtKB-KW"/>
</dbReference>
<evidence type="ECO:0000256" key="5">
    <source>
        <dbReference type="ARBA" id="ARBA00022679"/>
    </source>
</evidence>
<dbReference type="InterPro" id="IPR003661">
    <property type="entry name" value="HisK_dim/P_dom"/>
</dbReference>
<dbReference type="InterPro" id="IPR003594">
    <property type="entry name" value="HATPase_dom"/>
</dbReference>
<dbReference type="SMART" id="SM00448">
    <property type="entry name" value="REC"/>
    <property type="match status" value="1"/>
</dbReference>
<dbReference type="InterPro" id="IPR013656">
    <property type="entry name" value="PAS_4"/>
</dbReference>
<evidence type="ECO:0000259" key="12">
    <source>
        <dbReference type="PROSITE" id="PS50109"/>
    </source>
</evidence>
<feature type="domain" description="Histidine kinase" evidence="12">
    <location>
        <begin position="325"/>
        <end position="543"/>
    </location>
</feature>
<feature type="domain" description="Response regulatory" evidence="13">
    <location>
        <begin position="572"/>
        <end position="689"/>
    </location>
</feature>
<keyword evidence="10" id="KW-0472">Membrane</keyword>
<dbReference type="CDD" id="cd00082">
    <property type="entry name" value="HisKA"/>
    <property type="match status" value="1"/>
</dbReference>
<proteinExistence type="predicted"/>
<feature type="domain" description="PAC" evidence="14">
    <location>
        <begin position="250"/>
        <end position="307"/>
    </location>
</feature>
<keyword evidence="8" id="KW-0067">ATP-binding</keyword>
<accession>A0A8D4VMD2</accession>
<sequence>MERERILSILYEMALLTASETEVGPLLEKFLQRLMFHADFPCGLFLRIPETGPADATRRSVLLEAVIGGRRIGLAGEWLSLPVGLLEGGAALSTDAEMIQAAFPAAPYRTALRLPVAEQGAFLLLAPEQPASPLPLATVFEPVLANFAKTLQLCRANAEITAGLRAEVERHRQTMLERERSQNLLTLVLDTIPARVFWKDRDGVFLGCNRAFARDAGVDEPSQLVGKTDYDMGWRAQAERYREDDRAVIESGQAKLYFEEQQPRDDGIFWLETSKIPLTGADGEIIGVLGTYEDITARKRIETELVRAKELAEQASQAKSEFLSRMSHELRTPLNAVLGFGQILADEEPDQPLTLDQKDCVEHIVNAGQHLLHLVNDILDLAKIEAGAIHLAPELIDIDELLQECLDIIRPQAAQRGISLIEPAPGGGTVSADRTRLRQVLLNLLSNAVKYNRPEGAIRVSVQPLAGKVRLAVEDTGQGMTPEQLSGLFEAFNRLGAERSGTEGAGIGLVITKRLVEAMGGSIGADSRAGVGSTFWFSLPAAAVLDEGDAAPPPAPEPVRYSPFSGLSEGKTLLYVEDNPSNRLLVANIVKRYPQLRLVTAQNGKEGLLVALETRPDLLILDINLPDMTGLQLLQRLRGHAETRDIKAIALSANSLPEDVGKGVSAGFAAYLTKPLQVDMFVDTLAQLLRS</sequence>
<reference evidence="15" key="1">
    <citation type="submission" date="2019-06" db="EMBL/GenBank/DDBJ databases">
        <title>Complete genome sequence of Methylogaea oryzae strain JCM16910.</title>
        <authorList>
            <person name="Asakawa S."/>
        </authorList>
    </citation>
    <scope>NUCLEOTIDE SEQUENCE</scope>
    <source>
        <strain evidence="15">E10</strain>
    </source>
</reference>
<dbReference type="RefSeq" id="WP_221048458.1">
    <property type="nucleotide sequence ID" value="NZ_AP019782.1"/>
</dbReference>
<dbReference type="SMART" id="SM00388">
    <property type="entry name" value="HisKA"/>
    <property type="match status" value="1"/>
</dbReference>
<evidence type="ECO:0000256" key="10">
    <source>
        <dbReference type="ARBA" id="ARBA00023136"/>
    </source>
</evidence>
<dbReference type="FunFam" id="1.10.287.130:FF:000038">
    <property type="entry name" value="Sensory transduction histidine kinase"/>
    <property type="match status" value="1"/>
</dbReference>
<dbReference type="PROSITE" id="PS50109">
    <property type="entry name" value="HIS_KIN"/>
    <property type="match status" value="1"/>
</dbReference>
<evidence type="ECO:0000256" key="7">
    <source>
        <dbReference type="ARBA" id="ARBA00022777"/>
    </source>
</evidence>
<dbReference type="GO" id="GO:0005886">
    <property type="term" value="C:plasma membrane"/>
    <property type="evidence" value="ECO:0007669"/>
    <property type="project" value="TreeGrafter"/>
</dbReference>
<comment type="subcellular location">
    <subcellularLocation>
        <location evidence="2">Membrane</location>
    </subcellularLocation>
</comment>
<keyword evidence="9" id="KW-0902">Two-component regulatory system</keyword>
<dbReference type="PROSITE" id="PS50113">
    <property type="entry name" value="PAC"/>
    <property type="match status" value="1"/>
</dbReference>
<evidence type="ECO:0000256" key="8">
    <source>
        <dbReference type="ARBA" id="ARBA00022840"/>
    </source>
</evidence>
<dbReference type="EC" id="2.7.13.3" evidence="3"/>
<keyword evidence="4 11" id="KW-0597">Phosphoprotein</keyword>
<evidence type="ECO:0000256" key="6">
    <source>
        <dbReference type="ARBA" id="ARBA00022741"/>
    </source>
</evidence>
<evidence type="ECO:0000313" key="15">
    <source>
        <dbReference type="EMBL" id="BBL70490.1"/>
    </source>
</evidence>
<keyword evidence="7" id="KW-0418">Kinase</keyword>
<evidence type="ECO:0000256" key="9">
    <source>
        <dbReference type="ARBA" id="ARBA00023012"/>
    </source>
</evidence>
<evidence type="ECO:0000259" key="13">
    <source>
        <dbReference type="PROSITE" id="PS50110"/>
    </source>
</evidence>
<evidence type="ECO:0000256" key="1">
    <source>
        <dbReference type="ARBA" id="ARBA00000085"/>
    </source>
</evidence>
<dbReference type="InterPro" id="IPR000014">
    <property type="entry name" value="PAS"/>
</dbReference>
<dbReference type="PANTHER" id="PTHR43047:SF72">
    <property type="entry name" value="OSMOSENSING HISTIDINE PROTEIN KINASE SLN1"/>
    <property type="match status" value="1"/>
</dbReference>
<evidence type="ECO:0000256" key="11">
    <source>
        <dbReference type="PROSITE-ProRule" id="PRU00169"/>
    </source>
</evidence>
<evidence type="ECO:0000256" key="4">
    <source>
        <dbReference type="ARBA" id="ARBA00022553"/>
    </source>
</evidence>
<keyword evidence="16" id="KW-1185">Reference proteome</keyword>
<name>A0A8D4VMD2_9GAMM</name>
<dbReference type="Pfam" id="PF00072">
    <property type="entry name" value="Response_reg"/>
    <property type="match status" value="1"/>
</dbReference>
<gene>
    <name evidence="15" type="ORF">MoryE10_10960</name>
</gene>
<dbReference type="CDD" id="cd16922">
    <property type="entry name" value="HATPase_EvgS-ArcB-TorS-like"/>
    <property type="match status" value="1"/>
</dbReference>
<dbReference type="InterPro" id="IPR000700">
    <property type="entry name" value="PAS-assoc_C"/>
</dbReference>
<dbReference type="CDD" id="cd00130">
    <property type="entry name" value="PAS"/>
    <property type="match status" value="1"/>
</dbReference>
<dbReference type="Proteomes" id="UP000824988">
    <property type="component" value="Chromosome"/>
</dbReference>
<dbReference type="NCBIfam" id="TIGR00229">
    <property type="entry name" value="sensory_box"/>
    <property type="match status" value="1"/>
</dbReference>
<dbReference type="SMART" id="SM00387">
    <property type="entry name" value="HATPase_c"/>
    <property type="match status" value="1"/>
</dbReference>
<dbReference type="GO" id="GO:0009927">
    <property type="term" value="F:histidine phosphotransfer kinase activity"/>
    <property type="evidence" value="ECO:0007669"/>
    <property type="project" value="TreeGrafter"/>
</dbReference>
<dbReference type="AlphaFoldDB" id="A0A8D4VMD2"/>
<comment type="catalytic activity">
    <reaction evidence="1">
        <text>ATP + protein L-histidine = ADP + protein N-phospho-L-histidine.</text>
        <dbReference type="EC" id="2.7.13.3"/>
    </reaction>
</comment>
<dbReference type="FunFam" id="3.30.565.10:FF:000006">
    <property type="entry name" value="Sensor histidine kinase WalK"/>
    <property type="match status" value="1"/>
</dbReference>
<dbReference type="EMBL" id="AP019782">
    <property type="protein sequence ID" value="BBL70490.1"/>
    <property type="molecule type" value="Genomic_DNA"/>
</dbReference>
<keyword evidence="6" id="KW-0547">Nucleotide-binding</keyword>
<dbReference type="PANTHER" id="PTHR43047">
    <property type="entry name" value="TWO-COMPONENT HISTIDINE PROTEIN KINASE"/>
    <property type="match status" value="1"/>
</dbReference>
<dbReference type="PROSITE" id="PS50110">
    <property type="entry name" value="RESPONSE_REGULATORY"/>
    <property type="match status" value="1"/>
</dbReference>
<protein>
    <recommendedName>
        <fullName evidence="3">histidine kinase</fullName>
        <ecNumber evidence="3">2.7.13.3</ecNumber>
    </recommendedName>
</protein>
<dbReference type="Pfam" id="PF08448">
    <property type="entry name" value="PAS_4"/>
    <property type="match status" value="1"/>
</dbReference>
<evidence type="ECO:0000256" key="3">
    <source>
        <dbReference type="ARBA" id="ARBA00012438"/>
    </source>
</evidence>
<dbReference type="Pfam" id="PF02518">
    <property type="entry name" value="HATPase_c"/>
    <property type="match status" value="1"/>
</dbReference>
<dbReference type="KEGG" id="moz:MoryE10_10960"/>
<organism evidence="15 16">
    <name type="scientific">Methylogaea oryzae</name>
    <dbReference type="NCBI Taxonomy" id="1295382"/>
    <lineage>
        <taxon>Bacteria</taxon>
        <taxon>Pseudomonadati</taxon>
        <taxon>Pseudomonadota</taxon>
        <taxon>Gammaproteobacteria</taxon>
        <taxon>Methylococcales</taxon>
        <taxon>Methylococcaceae</taxon>
        <taxon>Methylogaea</taxon>
    </lineage>
</organism>
<evidence type="ECO:0000259" key="14">
    <source>
        <dbReference type="PROSITE" id="PS50113"/>
    </source>
</evidence>
<feature type="modified residue" description="4-aspartylphosphate" evidence="11">
    <location>
        <position position="622"/>
    </location>
</feature>
<dbReference type="GO" id="GO:0000155">
    <property type="term" value="F:phosphorelay sensor kinase activity"/>
    <property type="evidence" value="ECO:0007669"/>
    <property type="project" value="InterPro"/>
</dbReference>
<keyword evidence="5" id="KW-0808">Transferase</keyword>